<feature type="transmembrane region" description="Helical" evidence="5">
    <location>
        <begin position="257"/>
        <end position="278"/>
    </location>
</feature>
<comment type="caution">
    <text evidence="7">The sequence shown here is derived from an EMBL/GenBank/DDBJ whole genome shotgun (WGS) entry which is preliminary data.</text>
</comment>
<keyword evidence="8" id="KW-1185">Reference proteome</keyword>
<evidence type="ECO:0000313" key="8">
    <source>
        <dbReference type="Proteomes" id="UP000887458"/>
    </source>
</evidence>
<dbReference type="PRINTS" id="PR00171">
    <property type="entry name" value="SUGRTRNSPORT"/>
</dbReference>
<feature type="domain" description="Major facilitator superfamily (MFS) profile" evidence="6">
    <location>
        <begin position="17"/>
        <end position="320"/>
    </location>
</feature>
<dbReference type="PROSITE" id="PS00217">
    <property type="entry name" value="SUGAR_TRANSPORT_2"/>
    <property type="match status" value="1"/>
</dbReference>
<reference evidence="7 8" key="2">
    <citation type="journal article" date="2022" name="Mol. Biol. Evol.">
        <title>Comparative Genomics Reveals Insights into the Divergent Evolution of Astigmatic Mites and Household Pest Adaptations.</title>
        <authorList>
            <person name="Xiong Q."/>
            <person name="Wan A.T."/>
            <person name="Liu X."/>
            <person name="Fung C.S."/>
            <person name="Xiao X."/>
            <person name="Malainual N."/>
            <person name="Hou J."/>
            <person name="Wang L."/>
            <person name="Wang M."/>
            <person name="Yang K.Y."/>
            <person name="Cui Y."/>
            <person name="Leung E.L."/>
            <person name="Nong W."/>
            <person name="Shin S.K."/>
            <person name="Au S.W."/>
            <person name="Jeong K.Y."/>
            <person name="Chew F.T."/>
            <person name="Hui J.H."/>
            <person name="Leung T.F."/>
            <person name="Tungtrongchitr A."/>
            <person name="Zhong N."/>
            <person name="Liu Z."/>
            <person name="Tsui S.K."/>
        </authorList>
    </citation>
    <scope>NUCLEOTIDE SEQUENCE [LARGE SCALE GENOMIC DNA]</scope>
    <source>
        <strain evidence="7">Derp</strain>
    </source>
</reference>
<accession>A0ABQ8IX50</accession>
<dbReference type="InterPro" id="IPR036259">
    <property type="entry name" value="MFS_trans_sf"/>
</dbReference>
<feature type="transmembrane region" description="Helical" evidence="5">
    <location>
        <begin position="290"/>
        <end position="312"/>
    </location>
</feature>
<organism evidence="7 8">
    <name type="scientific">Dermatophagoides pteronyssinus</name>
    <name type="common">European house dust mite</name>
    <dbReference type="NCBI Taxonomy" id="6956"/>
    <lineage>
        <taxon>Eukaryota</taxon>
        <taxon>Metazoa</taxon>
        <taxon>Ecdysozoa</taxon>
        <taxon>Arthropoda</taxon>
        <taxon>Chelicerata</taxon>
        <taxon>Arachnida</taxon>
        <taxon>Acari</taxon>
        <taxon>Acariformes</taxon>
        <taxon>Sarcoptiformes</taxon>
        <taxon>Astigmata</taxon>
        <taxon>Psoroptidia</taxon>
        <taxon>Analgoidea</taxon>
        <taxon>Pyroglyphidae</taxon>
        <taxon>Dermatophagoidinae</taxon>
        <taxon>Dermatophagoides</taxon>
    </lineage>
</organism>
<feature type="transmembrane region" description="Helical" evidence="5">
    <location>
        <begin position="150"/>
        <end position="169"/>
    </location>
</feature>
<keyword evidence="2 5" id="KW-0812">Transmembrane</keyword>
<evidence type="ECO:0000256" key="1">
    <source>
        <dbReference type="ARBA" id="ARBA00004141"/>
    </source>
</evidence>
<dbReference type="PROSITE" id="PS50850">
    <property type="entry name" value="MFS"/>
    <property type="match status" value="1"/>
</dbReference>
<dbReference type="InterPro" id="IPR003663">
    <property type="entry name" value="Sugar/inositol_transpt"/>
</dbReference>
<dbReference type="PANTHER" id="PTHR48021">
    <property type="match status" value="1"/>
</dbReference>
<dbReference type="InterPro" id="IPR005829">
    <property type="entry name" value="Sugar_transporter_CS"/>
</dbReference>
<gene>
    <name evidence="7" type="primary">SLC2A8_3</name>
    <name evidence="7" type="ORF">DERP_012434</name>
</gene>
<proteinExistence type="predicted"/>
<reference evidence="7 8" key="1">
    <citation type="journal article" date="2018" name="J. Allergy Clin. Immunol.">
        <title>High-quality assembly of Dermatophagoides pteronyssinus genome and transcriptome reveals a wide range of novel allergens.</title>
        <authorList>
            <person name="Liu X.Y."/>
            <person name="Yang K.Y."/>
            <person name="Wang M.Q."/>
            <person name="Kwok J.S."/>
            <person name="Zeng X."/>
            <person name="Yang Z."/>
            <person name="Xiao X.J."/>
            <person name="Lau C.P."/>
            <person name="Li Y."/>
            <person name="Huang Z.M."/>
            <person name="Ba J.G."/>
            <person name="Yim A.K."/>
            <person name="Ouyang C.Y."/>
            <person name="Ngai S.M."/>
            <person name="Chan T.F."/>
            <person name="Leung E.L."/>
            <person name="Liu L."/>
            <person name="Liu Z.G."/>
            <person name="Tsui S.K."/>
        </authorList>
    </citation>
    <scope>NUCLEOTIDE SEQUENCE [LARGE SCALE GENOMIC DNA]</scope>
    <source>
        <strain evidence="7">Derp</strain>
    </source>
</reference>
<dbReference type="EMBL" id="NJHN03000104">
    <property type="protein sequence ID" value="KAH9414844.1"/>
    <property type="molecule type" value="Genomic_DNA"/>
</dbReference>
<dbReference type="InterPro" id="IPR005828">
    <property type="entry name" value="MFS_sugar_transport-like"/>
</dbReference>
<evidence type="ECO:0000259" key="6">
    <source>
        <dbReference type="PROSITE" id="PS50850"/>
    </source>
</evidence>
<feature type="transmembrane region" description="Helical" evidence="5">
    <location>
        <begin position="89"/>
        <end position="107"/>
    </location>
</feature>
<dbReference type="Proteomes" id="UP000887458">
    <property type="component" value="Unassembled WGS sequence"/>
</dbReference>
<keyword evidence="3 5" id="KW-1133">Transmembrane helix</keyword>
<dbReference type="Gene3D" id="1.20.1250.20">
    <property type="entry name" value="MFS general substrate transporter like domains"/>
    <property type="match status" value="2"/>
</dbReference>
<evidence type="ECO:0000256" key="3">
    <source>
        <dbReference type="ARBA" id="ARBA00022989"/>
    </source>
</evidence>
<feature type="transmembrane region" description="Helical" evidence="5">
    <location>
        <begin position="61"/>
        <end position="82"/>
    </location>
</feature>
<keyword evidence="4 5" id="KW-0472">Membrane</keyword>
<feature type="transmembrane region" description="Helical" evidence="5">
    <location>
        <begin position="119"/>
        <end position="138"/>
    </location>
</feature>
<feature type="transmembrane region" description="Helical" evidence="5">
    <location>
        <begin position="18"/>
        <end position="41"/>
    </location>
</feature>
<evidence type="ECO:0000256" key="5">
    <source>
        <dbReference type="SAM" id="Phobius"/>
    </source>
</evidence>
<keyword evidence="7" id="KW-0813">Transport</keyword>
<feature type="transmembrane region" description="Helical" evidence="5">
    <location>
        <begin position="175"/>
        <end position="196"/>
    </location>
</feature>
<name>A0ABQ8IX50_DERPT</name>
<evidence type="ECO:0000256" key="2">
    <source>
        <dbReference type="ARBA" id="ARBA00022692"/>
    </source>
</evidence>
<sequence length="320" mass="35173">MADTTLLIDDQHHRTPKYYFAALSGWLGSFSMGTVLGYSAPALASFDQQGSHIHLNKFTDSIFASLMPFGAIIGSICAGFFTESFGRKGTLIFTTLPFVSGWILMAYSGNLDSLTTLMIGRFLTGFCCGLISLTVPVYIGETCDPAKRGFFGSGFQLTVSFGIVVTYVIGKYFIWSDLALFLTAFPLLLLLTILFMPESPVCRRMAVDITIPTTYLIEQDSNDNGNAFGGGGGIYINGNASIMQQFRLFSLSKYNKPLYIAIALMFFQQFSGVLATLLACFLSDKFGRRFLMIVSSIGGHLSLIPLAIYYYIDEKILVMI</sequence>
<protein>
    <submittedName>
        <fullName evidence="7">Solute carrier 2 (Facilitated glucose transporter) member 8</fullName>
    </submittedName>
</protein>
<comment type="subcellular location">
    <subcellularLocation>
        <location evidence="1">Membrane</location>
        <topology evidence="1">Multi-pass membrane protein</topology>
    </subcellularLocation>
</comment>
<keyword evidence="7" id="KW-0762">Sugar transport</keyword>
<dbReference type="PANTHER" id="PTHR48021:SF1">
    <property type="entry name" value="GH07001P-RELATED"/>
    <property type="match status" value="1"/>
</dbReference>
<dbReference type="SUPFAM" id="SSF103473">
    <property type="entry name" value="MFS general substrate transporter"/>
    <property type="match status" value="1"/>
</dbReference>
<dbReference type="Pfam" id="PF00083">
    <property type="entry name" value="Sugar_tr"/>
    <property type="match status" value="1"/>
</dbReference>
<dbReference type="InterPro" id="IPR020846">
    <property type="entry name" value="MFS_dom"/>
</dbReference>
<dbReference type="InterPro" id="IPR050549">
    <property type="entry name" value="MFS_Trehalose_Transporter"/>
</dbReference>
<evidence type="ECO:0000313" key="7">
    <source>
        <dbReference type="EMBL" id="KAH9414844.1"/>
    </source>
</evidence>
<evidence type="ECO:0000256" key="4">
    <source>
        <dbReference type="ARBA" id="ARBA00023136"/>
    </source>
</evidence>